<dbReference type="EC" id="2.7.7.-" evidence="9"/>
<dbReference type="EMBL" id="AJWZ01010989">
    <property type="protein sequence ID" value="EKC46872.1"/>
    <property type="molecule type" value="Genomic_DNA"/>
</dbReference>
<dbReference type="SUPFAM" id="SSF52374">
    <property type="entry name" value="Nucleotidylyl transferase"/>
    <property type="match status" value="1"/>
</dbReference>
<dbReference type="GO" id="GO:0009435">
    <property type="term" value="P:NAD+ biosynthetic process"/>
    <property type="evidence" value="ECO:0007669"/>
    <property type="project" value="UniProtKB-UniPathway"/>
</dbReference>
<dbReference type="InterPro" id="IPR005248">
    <property type="entry name" value="NadD/NMNAT"/>
</dbReference>
<dbReference type="PANTHER" id="PTHR39321:SF3">
    <property type="entry name" value="PHOSPHOPANTETHEINE ADENYLYLTRANSFERASE"/>
    <property type="match status" value="1"/>
</dbReference>
<dbReference type="NCBIfam" id="TIGR00125">
    <property type="entry name" value="cyt_tran_rel"/>
    <property type="match status" value="1"/>
</dbReference>
<dbReference type="NCBIfam" id="TIGR00482">
    <property type="entry name" value="nicotinate (nicotinamide) nucleotide adenylyltransferase"/>
    <property type="match status" value="1"/>
</dbReference>
<dbReference type="CDD" id="cd02165">
    <property type="entry name" value="NMNAT"/>
    <property type="match status" value="1"/>
</dbReference>
<dbReference type="GO" id="GO:0005524">
    <property type="term" value="F:ATP binding"/>
    <property type="evidence" value="ECO:0007669"/>
    <property type="project" value="UniProtKB-KW"/>
</dbReference>
<keyword evidence="7" id="KW-0520">NAD</keyword>
<dbReference type="HAMAP" id="MF_00244">
    <property type="entry name" value="NaMN_adenylyltr"/>
    <property type="match status" value="1"/>
</dbReference>
<evidence type="ECO:0000256" key="5">
    <source>
        <dbReference type="ARBA" id="ARBA00022741"/>
    </source>
</evidence>
<reference evidence="9" key="1">
    <citation type="journal article" date="2013" name="Environ. Microbiol.">
        <title>Microbiota from the distal guts of lean and obese adolescents exhibit partial functional redundancy besides clear differences in community structure.</title>
        <authorList>
            <person name="Ferrer M."/>
            <person name="Ruiz A."/>
            <person name="Lanza F."/>
            <person name="Haange S.B."/>
            <person name="Oberbach A."/>
            <person name="Till H."/>
            <person name="Bargiela R."/>
            <person name="Campoy C."/>
            <person name="Segura M.T."/>
            <person name="Richter M."/>
            <person name="von Bergen M."/>
            <person name="Seifert J."/>
            <person name="Suarez A."/>
        </authorList>
    </citation>
    <scope>NUCLEOTIDE SEQUENCE</scope>
</reference>
<sequence length="195" mass="23382">MKIGIFIGSFNPPHLGHLDIIKYLLNKKYVDKILIVPTKNYWNKTNLIDINKRIAMLKFYENDNIKVDTSNNNYQYTYQLMRKLKKEYSHDELYLIIGADNIINFKKWKNYEELLTYNIIIMTRNNIDILKYTSHLTGKFTVINDYNFTDISSTKIRNNLFLNKKYLQEEIYHYIIENKLYNTADKILTEHISSS</sequence>
<keyword evidence="5" id="KW-0547">Nucleotide-binding</keyword>
<organism evidence="9">
    <name type="scientific">human gut metagenome</name>
    <dbReference type="NCBI Taxonomy" id="408170"/>
    <lineage>
        <taxon>unclassified sequences</taxon>
        <taxon>metagenomes</taxon>
        <taxon>organismal metagenomes</taxon>
    </lineage>
</organism>
<dbReference type="InterPro" id="IPR004821">
    <property type="entry name" value="Cyt_trans-like"/>
</dbReference>
<dbReference type="UniPathway" id="UPA00253"/>
<evidence type="ECO:0000256" key="2">
    <source>
        <dbReference type="ARBA" id="ARBA00022642"/>
    </source>
</evidence>
<keyword evidence="4 9" id="KW-0548">Nucleotidyltransferase</keyword>
<keyword evidence="3 9" id="KW-0808">Transferase</keyword>
<evidence type="ECO:0000256" key="7">
    <source>
        <dbReference type="ARBA" id="ARBA00023027"/>
    </source>
</evidence>
<evidence type="ECO:0000256" key="4">
    <source>
        <dbReference type="ARBA" id="ARBA00022695"/>
    </source>
</evidence>
<comment type="pathway">
    <text evidence="1">Cofactor biosynthesis; NAD(+) biosynthesis.</text>
</comment>
<dbReference type="AlphaFoldDB" id="K1RDS8"/>
<evidence type="ECO:0000259" key="8">
    <source>
        <dbReference type="Pfam" id="PF01467"/>
    </source>
</evidence>
<dbReference type="Pfam" id="PF01467">
    <property type="entry name" value="CTP_transf_like"/>
    <property type="match status" value="1"/>
</dbReference>
<protein>
    <submittedName>
        <fullName evidence="9">Putative nicotinate-nucleotide adenylyltransferase</fullName>
        <ecNumber evidence="9">2.7.7.-</ecNumber>
    </submittedName>
</protein>
<dbReference type="InterPro" id="IPR014729">
    <property type="entry name" value="Rossmann-like_a/b/a_fold"/>
</dbReference>
<evidence type="ECO:0000256" key="1">
    <source>
        <dbReference type="ARBA" id="ARBA00004790"/>
    </source>
</evidence>
<evidence type="ECO:0000256" key="3">
    <source>
        <dbReference type="ARBA" id="ARBA00022679"/>
    </source>
</evidence>
<name>K1RDS8_9ZZZZ</name>
<accession>K1RDS8</accession>
<evidence type="ECO:0000313" key="9">
    <source>
        <dbReference type="EMBL" id="EKC46872.1"/>
    </source>
</evidence>
<dbReference type="GO" id="GO:0070566">
    <property type="term" value="F:adenylyltransferase activity"/>
    <property type="evidence" value="ECO:0007669"/>
    <property type="project" value="UniProtKB-ARBA"/>
</dbReference>
<comment type="caution">
    <text evidence="9">The sequence shown here is derived from an EMBL/GenBank/DDBJ whole genome shotgun (WGS) entry which is preliminary data.</text>
</comment>
<dbReference type="Gene3D" id="3.40.50.620">
    <property type="entry name" value="HUPs"/>
    <property type="match status" value="1"/>
</dbReference>
<keyword evidence="2" id="KW-0662">Pyridine nucleotide biosynthesis</keyword>
<proteinExistence type="inferred from homology"/>
<feature type="domain" description="Cytidyltransferase-like" evidence="8">
    <location>
        <begin position="5"/>
        <end position="158"/>
    </location>
</feature>
<keyword evidence="6" id="KW-0067">ATP-binding</keyword>
<evidence type="ECO:0000256" key="6">
    <source>
        <dbReference type="ARBA" id="ARBA00022840"/>
    </source>
</evidence>
<gene>
    <name evidence="9" type="ORF">OBE_16004</name>
</gene>
<dbReference type="PANTHER" id="PTHR39321">
    <property type="entry name" value="NICOTINATE-NUCLEOTIDE ADENYLYLTRANSFERASE-RELATED"/>
    <property type="match status" value="1"/>
</dbReference>